<dbReference type="GO" id="GO:0003700">
    <property type="term" value="F:DNA-binding transcription factor activity"/>
    <property type="evidence" value="ECO:0007669"/>
    <property type="project" value="TreeGrafter"/>
</dbReference>
<dbReference type="GO" id="GO:0045892">
    <property type="term" value="P:negative regulation of DNA-templated transcription"/>
    <property type="evidence" value="ECO:0007669"/>
    <property type="project" value="InterPro"/>
</dbReference>
<evidence type="ECO:0000313" key="7">
    <source>
        <dbReference type="Proteomes" id="UP000540698"/>
    </source>
</evidence>
<organism evidence="6 7">
    <name type="scientific">Nocardia gamkensis</name>
    <dbReference type="NCBI Taxonomy" id="352869"/>
    <lineage>
        <taxon>Bacteria</taxon>
        <taxon>Bacillati</taxon>
        <taxon>Actinomycetota</taxon>
        <taxon>Actinomycetes</taxon>
        <taxon>Mycobacteriales</taxon>
        <taxon>Nocardiaceae</taxon>
        <taxon>Nocardia</taxon>
    </lineage>
</organism>
<dbReference type="Proteomes" id="UP000540698">
    <property type="component" value="Unassembled WGS sequence"/>
</dbReference>
<dbReference type="InterPro" id="IPR001647">
    <property type="entry name" value="HTH_TetR"/>
</dbReference>
<name>A0A7X6L072_9NOCA</name>
<dbReference type="Gene3D" id="1.10.357.10">
    <property type="entry name" value="Tetracycline Repressor, domain 2"/>
    <property type="match status" value="1"/>
</dbReference>
<dbReference type="InterPro" id="IPR036271">
    <property type="entry name" value="Tet_transcr_reg_TetR-rel_C_sf"/>
</dbReference>
<dbReference type="PROSITE" id="PS50977">
    <property type="entry name" value="HTH_TETR_2"/>
    <property type="match status" value="1"/>
</dbReference>
<keyword evidence="2 4" id="KW-0238">DNA-binding</keyword>
<sequence length="238" mass="25493">MPTPTALELLWGTGQRPKRGPKPALSLERIVAEAIELADAEGLAHLSMQRLAERLGFTKMSLYRYVPGKAELVALMLDTALGAPPEMSAAAETSQDAWRDLLALWCETIYERFRSHPWSLEVLVGMRPIGPNELAWMEAALGALAGTGLTTAERLDTIVLLTGHARSLAQQVRMTDAEEFEKQIAGQFAEMVAAAAERYPAAAAAFAEEGAVAGGAGALRFGIARILDGLAVLIARRG</sequence>
<dbReference type="InterPro" id="IPR004111">
    <property type="entry name" value="Repressor_TetR_C"/>
</dbReference>
<protein>
    <submittedName>
        <fullName evidence="6">TetR/AcrR family transcriptional regulator</fullName>
    </submittedName>
</protein>
<evidence type="ECO:0000259" key="5">
    <source>
        <dbReference type="PROSITE" id="PS50977"/>
    </source>
</evidence>
<dbReference type="Gene3D" id="1.10.10.60">
    <property type="entry name" value="Homeodomain-like"/>
    <property type="match status" value="1"/>
</dbReference>
<dbReference type="GO" id="GO:0000976">
    <property type="term" value="F:transcription cis-regulatory region binding"/>
    <property type="evidence" value="ECO:0007669"/>
    <property type="project" value="TreeGrafter"/>
</dbReference>
<reference evidence="6 7" key="1">
    <citation type="submission" date="2020-04" db="EMBL/GenBank/DDBJ databases">
        <title>MicrobeNet Type strains.</title>
        <authorList>
            <person name="Nicholson A.C."/>
        </authorList>
    </citation>
    <scope>NUCLEOTIDE SEQUENCE [LARGE SCALE GENOMIC DNA]</scope>
    <source>
        <strain evidence="6 7">DSM 44956</strain>
    </source>
</reference>
<keyword evidence="7" id="KW-1185">Reference proteome</keyword>
<comment type="caution">
    <text evidence="6">The sequence shown here is derived from an EMBL/GenBank/DDBJ whole genome shotgun (WGS) entry which is preliminary data.</text>
</comment>
<evidence type="ECO:0000256" key="4">
    <source>
        <dbReference type="PROSITE-ProRule" id="PRU00335"/>
    </source>
</evidence>
<dbReference type="InterPro" id="IPR009057">
    <property type="entry name" value="Homeodomain-like_sf"/>
</dbReference>
<dbReference type="SUPFAM" id="SSF48498">
    <property type="entry name" value="Tetracyclin repressor-like, C-terminal domain"/>
    <property type="match status" value="1"/>
</dbReference>
<dbReference type="Pfam" id="PF02909">
    <property type="entry name" value="TetR_C_1"/>
    <property type="match status" value="1"/>
</dbReference>
<proteinExistence type="predicted"/>
<keyword evidence="1" id="KW-0805">Transcription regulation</keyword>
<dbReference type="AlphaFoldDB" id="A0A7X6L072"/>
<dbReference type="EMBL" id="JAAXOS010000002">
    <property type="protein sequence ID" value="NKY25381.1"/>
    <property type="molecule type" value="Genomic_DNA"/>
</dbReference>
<dbReference type="RefSeq" id="WP_062972472.1">
    <property type="nucleotide sequence ID" value="NZ_JAAXOS010000002.1"/>
</dbReference>
<keyword evidence="3" id="KW-0804">Transcription</keyword>
<accession>A0A7X6L072</accession>
<dbReference type="PANTHER" id="PTHR30055:SF151">
    <property type="entry name" value="TRANSCRIPTIONAL REGULATORY PROTEIN"/>
    <property type="match status" value="1"/>
</dbReference>
<dbReference type="InterPro" id="IPR050109">
    <property type="entry name" value="HTH-type_TetR-like_transc_reg"/>
</dbReference>
<feature type="domain" description="HTH tetR-type" evidence="5">
    <location>
        <begin position="24"/>
        <end position="84"/>
    </location>
</feature>
<evidence type="ECO:0000256" key="3">
    <source>
        <dbReference type="ARBA" id="ARBA00023163"/>
    </source>
</evidence>
<evidence type="ECO:0000256" key="1">
    <source>
        <dbReference type="ARBA" id="ARBA00023015"/>
    </source>
</evidence>
<dbReference type="Pfam" id="PF00440">
    <property type="entry name" value="TetR_N"/>
    <property type="match status" value="1"/>
</dbReference>
<evidence type="ECO:0000313" key="6">
    <source>
        <dbReference type="EMBL" id="NKY25381.1"/>
    </source>
</evidence>
<gene>
    <name evidence="6" type="ORF">HGB38_03910</name>
</gene>
<feature type="DNA-binding region" description="H-T-H motif" evidence="4">
    <location>
        <begin position="47"/>
        <end position="66"/>
    </location>
</feature>
<dbReference type="PANTHER" id="PTHR30055">
    <property type="entry name" value="HTH-TYPE TRANSCRIPTIONAL REGULATOR RUTR"/>
    <property type="match status" value="1"/>
</dbReference>
<dbReference type="SUPFAM" id="SSF46689">
    <property type="entry name" value="Homeodomain-like"/>
    <property type="match status" value="1"/>
</dbReference>
<evidence type="ECO:0000256" key="2">
    <source>
        <dbReference type="ARBA" id="ARBA00023125"/>
    </source>
</evidence>